<reference evidence="1 2" key="1">
    <citation type="journal article" date="2019" name="PLoS Biol.">
        <title>Sex chromosomes control vertical transmission of feminizing Wolbachia symbionts in an isopod.</title>
        <authorList>
            <person name="Becking T."/>
            <person name="Chebbi M.A."/>
            <person name="Giraud I."/>
            <person name="Moumen B."/>
            <person name="Laverre T."/>
            <person name="Caubet Y."/>
            <person name="Peccoud J."/>
            <person name="Gilbert C."/>
            <person name="Cordaux R."/>
        </authorList>
    </citation>
    <scope>NUCLEOTIDE SEQUENCE [LARGE SCALE GENOMIC DNA]</scope>
    <source>
        <strain evidence="1">ANa2</strain>
        <tissue evidence="1">Whole body excluding digestive tract and cuticle</tissue>
    </source>
</reference>
<name>A0A5N5SR80_9CRUS</name>
<comment type="caution">
    <text evidence="1">The sequence shown here is derived from an EMBL/GenBank/DDBJ whole genome shotgun (WGS) entry which is preliminary data.</text>
</comment>
<sequence>MLLRNSSVTYCSEEGNWNDEGSKDSTGVLQVIDWDPILLWYLPNLCCIKDIEIMVRGVGLNSISSIGCGSGLLEWIITSLTDADADADADADTDADADADADAEAIPSIPADHALLFCYFNDIVAFRSYLNKYKGDCLIIIGSVDGNTNDESQSFGVERVT</sequence>
<gene>
    <name evidence="1" type="ORF">Anas_06790</name>
</gene>
<dbReference type="AlphaFoldDB" id="A0A5N5SR80"/>
<dbReference type="EMBL" id="SEYY01021170">
    <property type="protein sequence ID" value="KAB7496641.1"/>
    <property type="molecule type" value="Genomic_DNA"/>
</dbReference>
<protein>
    <submittedName>
        <fullName evidence="1">Uncharacterized protein</fullName>
    </submittedName>
</protein>
<dbReference type="Proteomes" id="UP000326759">
    <property type="component" value="Unassembled WGS sequence"/>
</dbReference>
<evidence type="ECO:0000313" key="1">
    <source>
        <dbReference type="EMBL" id="KAB7496641.1"/>
    </source>
</evidence>
<keyword evidence="2" id="KW-1185">Reference proteome</keyword>
<accession>A0A5N5SR80</accession>
<evidence type="ECO:0000313" key="2">
    <source>
        <dbReference type="Proteomes" id="UP000326759"/>
    </source>
</evidence>
<dbReference type="OrthoDB" id="6375980at2759"/>
<organism evidence="1 2">
    <name type="scientific">Armadillidium nasatum</name>
    <dbReference type="NCBI Taxonomy" id="96803"/>
    <lineage>
        <taxon>Eukaryota</taxon>
        <taxon>Metazoa</taxon>
        <taxon>Ecdysozoa</taxon>
        <taxon>Arthropoda</taxon>
        <taxon>Crustacea</taxon>
        <taxon>Multicrustacea</taxon>
        <taxon>Malacostraca</taxon>
        <taxon>Eumalacostraca</taxon>
        <taxon>Peracarida</taxon>
        <taxon>Isopoda</taxon>
        <taxon>Oniscidea</taxon>
        <taxon>Crinocheta</taxon>
        <taxon>Armadillidiidae</taxon>
        <taxon>Armadillidium</taxon>
    </lineage>
</organism>
<proteinExistence type="predicted"/>